<protein>
    <recommendedName>
        <fullName evidence="1">DUF4314 domain-containing protein</fullName>
    </recommendedName>
</protein>
<reference evidence="2" key="1">
    <citation type="journal article" date="2021" name="Proc. Natl. Acad. Sci. U.S.A.">
        <title>A Catalog of Tens of Thousands of Viruses from Human Metagenomes Reveals Hidden Associations with Chronic Diseases.</title>
        <authorList>
            <person name="Tisza M.J."/>
            <person name="Buck C.B."/>
        </authorList>
    </citation>
    <scope>NUCLEOTIDE SEQUENCE</scope>
    <source>
        <strain evidence="2">Ctquf9</strain>
    </source>
</reference>
<proteinExistence type="predicted"/>
<feature type="domain" description="DUF4314" evidence="1">
    <location>
        <begin position="5"/>
        <end position="72"/>
    </location>
</feature>
<dbReference type="InterPro" id="IPR025463">
    <property type="entry name" value="DUF4314"/>
</dbReference>
<organism evidence="2">
    <name type="scientific">Siphoviridae sp. ctquf9</name>
    <dbReference type="NCBI Taxonomy" id="2826470"/>
    <lineage>
        <taxon>Viruses</taxon>
        <taxon>Duplodnaviria</taxon>
        <taxon>Heunggongvirae</taxon>
        <taxon>Uroviricota</taxon>
        <taxon>Caudoviricetes</taxon>
    </lineage>
</organism>
<dbReference type="Pfam" id="PF14192">
    <property type="entry name" value="DUF4314"/>
    <property type="match status" value="1"/>
</dbReference>
<dbReference type="EMBL" id="BK014815">
    <property type="protein sequence ID" value="DAD77016.1"/>
    <property type="molecule type" value="Genomic_DNA"/>
</dbReference>
<accession>A0A8S5M4F2</accession>
<name>A0A8S5M4F2_9CAUD</name>
<evidence type="ECO:0000259" key="1">
    <source>
        <dbReference type="Pfam" id="PF14192"/>
    </source>
</evidence>
<sequence>MRFPNKETVERVRSQYPVGTRVELVQMDDVQAPPIGTKGTVWGVDDIASIMVHWDNGSGLHVVYGEDICRKISEEKPL</sequence>
<evidence type="ECO:0000313" key="2">
    <source>
        <dbReference type="EMBL" id="DAD77016.1"/>
    </source>
</evidence>